<comment type="caution">
    <text evidence="1">The sequence shown here is derived from an EMBL/GenBank/DDBJ whole genome shotgun (WGS) entry which is preliminary data.</text>
</comment>
<dbReference type="RefSeq" id="WP_167615814.1">
    <property type="nucleotide sequence ID" value="NZ_JAAUVV010000002.1"/>
</dbReference>
<organism evidence="1 2">
    <name type="scientific">Corynebacterium coyleae</name>
    <dbReference type="NCBI Taxonomy" id="53374"/>
    <lineage>
        <taxon>Bacteria</taxon>
        <taxon>Bacillati</taxon>
        <taxon>Actinomycetota</taxon>
        <taxon>Actinomycetes</taxon>
        <taxon>Mycobacteriales</taxon>
        <taxon>Corynebacteriaceae</taxon>
        <taxon>Corynebacterium</taxon>
    </lineage>
</organism>
<dbReference type="AlphaFoldDB" id="A0AAP6XHZ1"/>
<sequence length="57" mass="6421">MRAMYEQGVSLERVGDKFGYTAGTVRKHLIIFGVVMRDTHGRVRAEPHGFGQEIKTS</sequence>
<proteinExistence type="predicted"/>
<name>A0AAP6XHZ1_9CORY</name>
<evidence type="ECO:0000313" key="1">
    <source>
        <dbReference type="EMBL" id="NJJ03209.1"/>
    </source>
</evidence>
<protein>
    <submittedName>
        <fullName evidence="1">Uncharacterized protein</fullName>
    </submittedName>
</protein>
<evidence type="ECO:0000313" key="2">
    <source>
        <dbReference type="Proteomes" id="UP000591626"/>
    </source>
</evidence>
<dbReference type="Proteomes" id="UP000591626">
    <property type="component" value="Unassembled WGS sequence"/>
</dbReference>
<accession>A0AAP6XHZ1</accession>
<dbReference type="EMBL" id="JAAUVV010000002">
    <property type="protein sequence ID" value="NJJ03209.1"/>
    <property type="molecule type" value="Genomic_DNA"/>
</dbReference>
<reference evidence="1 2" key="1">
    <citation type="submission" date="2020-03" db="EMBL/GenBank/DDBJ databases">
        <title>Draft genome sequences of bacterial isolates from the female urobiome.</title>
        <authorList>
            <person name="Miller-Ensminger T."/>
            <person name="Wolfe A.J."/>
            <person name="Putonti C."/>
        </authorList>
    </citation>
    <scope>NUCLEOTIDE SEQUENCE [LARGE SCALE GENOMIC DNA]</scope>
    <source>
        <strain evidence="1 2">UMB8490</strain>
    </source>
</reference>
<gene>
    <name evidence="1" type="ORF">HC138_02295</name>
</gene>
<dbReference type="Gene3D" id="1.10.10.60">
    <property type="entry name" value="Homeodomain-like"/>
    <property type="match status" value="1"/>
</dbReference>